<dbReference type="PATRIC" id="fig|743966.3.peg.582"/>
<evidence type="ECO:0000313" key="5">
    <source>
        <dbReference type="EMBL" id="AHH45577.1"/>
    </source>
</evidence>
<gene>
    <name evidence="5" type="ORF">MYB_02890</name>
</gene>
<evidence type="ECO:0000256" key="2">
    <source>
        <dbReference type="ARBA" id="ARBA00022683"/>
    </source>
</evidence>
<dbReference type="GO" id="GO:0009401">
    <property type="term" value="P:phosphoenolpyruvate-dependent sugar phosphotransferase system"/>
    <property type="evidence" value="ECO:0007669"/>
    <property type="project" value="UniProtKB-KW"/>
</dbReference>
<dbReference type="SUPFAM" id="SSF55604">
    <property type="entry name" value="Glucose permease domain IIB"/>
    <property type="match status" value="1"/>
</dbReference>
<reference evidence="5 6" key="1">
    <citation type="journal article" date="2014" name="Genome Announc.">
        <title>Complete Genome Sequence of Mycoplasma bovoculi Strain M165/69T (ATCC 29104).</title>
        <authorList>
            <person name="Calcutt M.J."/>
            <person name="Foecking M.F."/>
        </authorList>
    </citation>
    <scope>NUCLEOTIDE SEQUENCE [LARGE SCALE GENOMIC DNA]</scope>
    <source>
        <strain evidence="5">M165/69</strain>
    </source>
</reference>
<evidence type="ECO:0000256" key="1">
    <source>
        <dbReference type="ARBA" id="ARBA00022679"/>
    </source>
</evidence>
<dbReference type="HOGENOM" id="CLU_162090_1_0_14"/>
<feature type="domain" description="PTS EIIB type-1" evidence="4">
    <location>
        <begin position="42"/>
        <end position="118"/>
    </location>
</feature>
<dbReference type="GO" id="GO:0008982">
    <property type="term" value="F:protein-N(PI)-phosphohistidine-sugar phosphotransferase activity"/>
    <property type="evidence" value="ECO:0007669"/>
    <property type="project" value="InterPro"/>
</dbReference>
<sequence length="118" mass="13283">MKKFSYFIYKFIQFLTFGKFGKILSKKHNKPNNSINYSEDIKFEINKLVSLLLGATNIQKAEFTFSRVTIFLNTLENVNIDELKNLPGVSGVVVGTNNISLIVGSTSKFIANSLNNLK</sequence>
<keyword evidence="2" id="KW-0598">Phosphotransferase system</keyword>
<evidence type="ECO:0000259" key="4">
    <source>
        <dbReference type="PROSITE" id="PS51098"/>
    </source>
</evidence>
<dbReference type="KEGG" id="mbc:MYB_02890"/>
<protein>
    <submittedName>
        <fullName evidence="5">Putative PTS system glucose-specific enzyme II</fullName>
    </submittedName>
</protein>
<dbReference type="AlphaFoldDB" id="W5UTX3"/>
<evidence type="ECO:0000256" key="3">
    <source>
        <dbReference type="PROSITE-ProRule" id="PRU00421"/>
    </source>
</evidence>
<dbReference type="InterPro" id="IPR036878">
    <property type="entry name" value="Glu_permease_IIB"/>
</dbReference>
<keyword evidence="6" id="KW-1185">Reference proteome</keyword>
<name>W5UTX3_9BACT</name>
<dbReference type="RefSeq" id="WP_022935429.1">
    <property type="nucleotide sequence ID" value="NZ_CP007154.1"/>
</dbReference>
<dbReference type="Proteomes" id="UP000019229">
    <property type="component" value="Chromosome"/>
</dbReference>
<dbReference type="OrthoDB" id="400941at2"/>
<dbReference type="EMBL" id="CP007154">
    <property type="protein sequence ID" value="AHH45577.1"/>
    <property type="molecule type" value="Genomic_DNA"/>
</dbReference>
<dbReference type="STRING" id="743966.MYB_02890"/>
<dbReference type="Gene3D" id="3.30.1360.60">
    <property type="entry name" value="Glucose permease domain IIB"/>
    <property type="match status" value="1"/>
</dbReference>
<dbReference type="InterPro" id="IPR001996">
    <property type="entry name" value="PTS_IIB_1"/>
</dbReference>
<dbReference type="PROSITE" id="PS51098">
    <property type="entry name" value="PTS_EIIB_TYPE_1"/>
    <property type="match status" value="1"/>
</dbReference>
<keyword evidence="1" id="KW-0808">Transferase</keyword>
<comment type="caution">
    <text evidence="3">Lacks conserved residue(s) required for the propagation of feature annotation.</text>
</comment>
<evidence type="ECO:0000313" key="6">
    <source>
        <dbReference type="Proteomes" id="UP000019229"/>
    </source>
</evidence>
<proteinExistence type="predicted"/>
<accession>W5UTX3</accession>
<organism evidence="5 6">
    <name type="scientific">Mesomycoplasma bovoculi M165/69</name>
    <dbReference type="NCBI Taxonomy" id="743966"/>
    <lineage>
        <taxon>Bacteria</taxon>
        <taxon>Bacillati</taxon>
        <taxon>Mycoplasmatota</taxon>
        <taxon>Mycoplasmoidales</taxon>
        <taxon>Metamycoplasmataceae</taxon>
        <taxon>Mesomycoplasma</taxon>
    </lineage>
</organism>